<dbReference type="GO" id="GO:0042597">
    <property type="term" value="C:periplasmic space"/>
    <property type="evidence" value="ECO:0007669"/>
    <property type="project" value="UniProtKB-SubCell"/>
</dbReference>
<dbReference type="InterPro" id="IPR013377">
    <property type="entry name" value="FlgJ"/>
</dbReference>
<dbReference type="OrthoDB" id="289937at2"/>
<dbReference type="InterPro" id="IPR002901">
    <property type="entry name" value="MGlyc_endo_b_GlcNAc-like_dom"/>
</dbReference>
<evidence type="ECO:0000256" key="7">
    <source>
        <dbReference type="ARBA" id="ARBA00022795"/>
    </source>
</evidence>
<protein>
    <recommendedName>
        <fullName evidence="5">Peptidoglycan hydrolase FlgJ</fullName>
    </recommendedName>
    <alternativeName>
        <fullName evidence="11">Muramidase FlgJ</fullName>
    </alternativeName>
</protein>
<evidence type="ECO:0000259" key="12">
    <source>
        <dbReference type="SMART" id="SM00047"/>
    </source>
</evidence>
<accession>A0A5P1R901</accession>
<dbReference type="SMART" id="SM00047">
    <property type="entry name" value="LYZ2"/>
    <property type="match status" value="1"/>
</dbReference>
<keyword evidence="9 13" id="KW-0326">Glycosidase</keyword>
<reference evidence="13 14" key="1">
    <citation type="journal article" date="2019" name="Biochem. Eng. J.">
        <title>Metabolic engineering of the marine bacteria Neptunomonas concharum for the production of acetoin and meso-2,3-butanediol from acetate.</title>
        <authorList>
            <person name="Li W."/>
            <person name="Pu N."/>
            <person name="Liu C.-X."/>
            <person name="Yuan Q.-P."/>
            <person name="Li Z.-J."/>
        </authorList>
    </citation>
    <scope>NUCLEOTIDE SEQUENCE [LARGE SCALE GENOMIC DNA]</scope>
    <source>
        <strain evidence="13 14">JCM17730</strain>
    </source>
</reference>
<evidence type="ECO:0000256" key="4">
    <source>
        <dbReference type="ARBA" id="ARBA00007974"/>
    </source>
</evidence>
<dbReference type="InterPro" id="IPR019301">
    <property type="entry name" value="Flagellar_prot_FlgJ_N"/>
</dbReference>
<comment type="similarity">
    <text evidence="4">In the C-terminal section; belongs to the glycosyl hydrolase 73 family.</text>
</comment>
<dbReference type="NCBIfam" id="TIGR02541">
    <property type="entry name" value="flagell_FlgJ"/>
    <property type="match status" value="1"/>
</dbReference>
<evidence type="ECO:0000256" key="10">
    <source>
        <dbReference type="ARBA" id="ARBA00023316"/>
    </source>
</evidence>
<evidence type="ECO:0000256" key="11">
    <source>
        <dbReference type="ARBA" id="ARBA00030835"/>
    </source>
</evidence>
<dbReference type="GO" id="GO:0071555">
    <property type="term" value="P:cell wall organization"/>
    <property type="evidence" value="ECO:0007669"/>
    <property type="project" value="UniProtKB-KW"/>
</dbReference>
<gene>
    <name evidence="13" type="primary">flgJ</name>
    <name evidence="13" type="ORF">F0U83_03155</name>
</gene>
<keyword evidence="6" id="KW-0574">Periplasm</keyword>
<dbReference type="PANTHER" id="PTHR33308">
    <property type="entry name" value="PEPTIDOGLYCAN HYDROLASE FLGJ"/>
    <property type="match status" value="1"/>
</dbReference>
<sequence length="350" mass="39423">MVIKGDAGQNPQFYADLGSLQQLKRQAKTDTPEALKQVAQQFEQMFLSMLTKSMRDANESFGEDNVFNSSEVRFYQDMLDSQLTTEMSQSQGVGLADVLVRQLSRQFDVRMDQDKQERDRSEPLSEAEQLLNRAFDQGAVSAASVVLSRAMRPVEQAPSVTPIEEALDQLVDRAQNAPARDNESLPEKFESPEAFVTALLPQAEKVAQELGVDPKVLLAQAALETGWGKHIIRDANGDSSYNLFNIKADKRWSGERAQVNTLEYRDGVAQKERAFFRSYQSYEQSFRDYADFLKNSPRYQQALEMASDPRAYLKELQAAGYATDPAYAEKITDIFERRIAAMNLNAVKEG</sequence>
<keyword evidence="10" id="KW-0961">Cell wall biogenesis/degradation</keyword>
<dbReference type="Pfam" id="PF01832">
    <property type="entry name" value="Glucosaminidase"/>
    <property type="match status" value="1"/>
</dbReference>
<name>A0A5P1R901_9GAMM</name>
<dbReference type="GO" id="GO:0044780">
    <property type="term" value="P:bacterial-type flagellum assembly"/>
    <property type="evidence" value="ECO:0007669"/>
    <property type="project" value="InterPro"/>
</dbReference>
<dbReference type="GO" id="GO:0004040">
    <property type="term" value="F:amidase activity"/>
    <property type="evidence" value="ECO:0007669"/>
    <property type="project" value="InterPro"/>
</dbReference>
<evidence type="ECO:0000313" key="13">
    <source>
        <dbReference type="EMBL" id="QEQ95781.1"/>
    </source>
</evidence>
<dbReference type="RefSeq" id="WP_138986485.1">
    <property type="nucleotide sequence ID" value="NZ_CP043869.1"/>
</dbReference>
<proteinExistence type="inferred from homology"/>
<evidence type="ECO:0000256" key="6">
    <source>
        <dbReference type="ARBA" id="ARBA00022764"/>
    </source>
</evidence>
<evidence type="ECO:0000256" key="8">
    <source>
        <dbReference type="ARBA" id="ARBA00022801"/>
    </source>
</evidence>
<keyword evidence="13" id="KW-0282">Flagellum</keyword>
<dbReference type="KEGG" id="ncu:F0U83_03155"/>
<dbReference type="FunFam" id="2.10.70.40:FF:000001">
    <property type="entry name" value="Flagellar assembly peptidoglycan hydrolase FlgJ"/>
    <property type="match status" value="1"/>
</dbReference>
<dbReference type="GO" id="GO:0016798">
    <property type="term" value="F:hydrolase activity, acting on glycosyl bonds"/>
    <property type="evidence" value="ECO:0007669"/>
    <property type="project" value="UniProtKB-KW"/>
</dbReference>
<comment type="function">
    <text evidence="1">Flagellum-specific muramidase which hydrolyzes the peptidoglycan layer to assemble the rod structure in the periplasmic space.</text>
</comment>
<organism evidence="13 14">
    <name type="scientific">Neptunomonas concharum</name>
    <dbReference type="NCBI Taxonomy" id="1031538"/>
    <lineage>
        <taxon>Bacteria</taxon>
        <taxon>Pseudomonadati</taxon>
        <taxon>Pseudomonadota</taxon>
        <taxon>Gammaproteobacteria</taxon>
        <taxon>Oceanospirillales</taxon>
        <taxon>Oceanospirillaceae</taxon>
        <taxon>Neptunomonas</taxon>
    </lineage>
</organism>
<keyword evidence="7" id="KW-1005">Bacterial flagellum biogenesis</keyword>
<evidence type="ECO:0000256" key="1">
    <source>
        <dbReference type="ARBA" id="ARBA00002954"/>
    </source>
</evidence>
<evidence type="ECO:0000256" key="3">
    <source>
        <dbReference type="ARBA" id="ARBA00006880"/>
    </source>
</evidence>
<dbReference type="Proteomes" id="UP000324760">
    <property type="component" value="Chromosome"/>
</dbReference>
<dbReference type="Gene3D" id="1.10.530.10">
    <property type="match status" value="1"/>
</dbReference>
<keyword evidence="13" id="KW-0966">Cell projection</keyword>
<evidence type="ECO:0000313" key="14">
    <source>
        <dbReference type="Proteomes" id="UP000324760"/>
    </source>
</evidence>
<dbReference type="GO" id="GO:0071973">
    <property type="term" value="P:bacterial-type flagellum-dependent cell motility"/>
    <property type="evidence" value="ECO:0007669"/>
    <property type="project" value="TreeGrafter"/>
</dbReference>
<keyword evidence="13" id="KW-0969">Cilium</keyword>
<dbReference type="Gene3D" id="2.10.70.40">
    <property type="entry name" value="peptidoglycan hydrolase"/>
    <property type="match status" value="1"/>
</dbReference>
<comment type="subcellular location">
    <subcellularLocation>
        <location evidence="2">Periplasm</location>
    </subcellularLocation>
</comment>
<comment type="similarity">
    <text evidence="3">In the N-terminal section; belongs to the FlgJ family.</text>
</comment>
<dbReference type="AlphaFoldDB" id="A0A5P1R901"/>
<dbReference type="Pfam" id="PF10135">
    <property type="entry name" value="Rod-binding"/>
    <property type="match status" value="1"/>
</dbReference>
<dbReference type="InterPro" id="IPR051056">
    <property type="entry name" value="Glycosyl_Hydrolase_73"/>
</dbReference>
<evidence type="ECO:0000256" key="5">
    <source>
        <dbReference type="ARBA" id="ARBA00013433"/>
    </source>
</evidence>
<feature type="domain" description="Mannosyl-glycoprotein endo-beta-N-acetylglucosamidase-like" evidence="12">
    <location>
        <begin position="180"/>
        <end position="348"/>
    </location>
</feature>
<evidence type="ECO:0000256" key="2">
    <source>
        <dbReference type="ARBA" id="ARBA00004418"/>
    </source>
</evidence>
<keyword evidence="8 13" id="KW-0378">Hydrolase</keyword>
<dbReference type="EMBL" id="CP043869">
    <property type="protein sequence ID" value="QEQ95781.1"/>
    <property type="molecule type" value="Genomic_DNA"/>
</dbReference>
<evidence type="ECO:0000256" key="9">
    <source>
        <dbReference type="ARBA" id="ARBA00023295"/>
    </source>
</evidence>
<keyword evidence="14" id="KW-1185">Reference proteome</keyword>
<dbReference type="PANTHER" id="PTHR33308:SF9">
    <property type="entry name" value="PEPTIDOGLYCAN HYDROLASE FLGJ"/>
    <property type="match status" value="1"/>
</dbReference>